<reference evidence="1 2" key="1">
    <citation type="journal article" date="2012" name="J. Bacteriol.">
        <title>Genome Sequence of "Candidatus Nitrosoarchaeum limnia" BG20, a Low-Salinity Ammonia-Oxidizing Archaeon from the San Francisco Bay Estuary.</title>
        <authorList>
            <person name="Mosier A.C."/>
            <person name="Allen E.E."/>
            <person name="Kim M."/>
            <person name="Ferriera S."/>
            <person name="Francis C.A."/>
        </authorList>
    </citation>
    <scope>NUCLEOTIDE SEQUENCE [LARGE SCALE GENOMIC DNA]</scope>
    <source>
        <strain evidence="1 2">BG20</strain>
    </source>
</reference>
<dbReference type="OrthoDB" id="17872at2157"/>
<dbReference type="RefSeq" id="WP_010190751.1">
    <property type="nucleotide sequence ID" value="NZ_AHJG01000096.1"/>
</dbReference>
<accession>S2E4P6</accession>
<protein>
    <recommendedName>
        <fullName evidence="3">50S ribosomal protein L13e</fullName>
    </recommendedName>
</protein>
<keyword evidence="2" id="KW-1185">Reference proteome</keyword>
<proteinExistence type="predicted"/>
<evidence type="ECO:0000313" key="2">
    <source>
        <dbReference type="Proteomes" id="UP000014065"/>
    </source>
</evidence>
<comment type="caution">
    <text evidence="1">The sequence shown here is derived from an EMBL/GenBank/DDBJ whole genome shotgun (WGS) entry which is preliminary data.</text>
</comment>
<evidence type="ECO:0000313" key="1">
    <source>
        <dbReference type="EMBL" id="EPA06180.1"/>
    </source>
</evidence>
<name>S2E4P6_9ARCH</name>
<dbReference type="AlphaFoldDB" id="S2E4P6"/>
<gene>
    <name evidence="1" type="ORF">BG20_I0826</name>
</gene>
<evidence type="ECO:0008006" key="3">
    <source>
        <dbReference type="Google" id="ProtNLM"/>
    </source>
</evidence>
<organism evidence="1 2">
    <name type="scientific">Candidatus Nitrosarchaeum limnium BG20</name>
    <dbReference type="NCBI Taxonomy" id="859192"/>
    <lineage>
        <taxon>Archaea</taxon>
        <taxon>Nitrososphaerota</taxon>
        <taxon>Nitrososphaeria</taxon>
        <taxon>Nitrosopumilales</taxon>
        <taxon>Nitrosopumilaceae</taxon>
        <taxon>Nitrosarchaeum</taxon>
    </lineage>
</organism>
<dbReference type="Proteomes" id="UP000014065">
    <property type="component" value="Unassembled WGS sequence"/>
</dbReference>
<sequence>MNLNQLDQTFEKLLRVNSISDLYNFLKNEKTNRPYVRKRNQIGKIRIGRGWSKKELISAGLAVGRKRKFGQYDCRRTSCHDVNVEILKEIVDISEP</sequence>
<dbReference type="EMBL" id="AHJG01000096">
    <property type="protein sequence ID" value="EPA06180.1"/>
    <property type="molecule type" value="Genomic_DNA"/>
</dbReference>